<organism evidence="3 4">
    <name type="scientific">Nitrincola tapanii</name>
    <dbReference type="NCBI Taxonomy" id="1708751"/>
    <lineage>
        <taxon>Bacteria</taxon>
        <taxon>Pseudomonadati</taxon>
        <taxon>Pseudomonadota</taxon>
        <taxon>Gammaproteobacteria</taxon>
        <taxon>Oceanospirillales</taxon>
        <taxon>Oceanospirillaceae</taxon>
        <taxon>Nitrincola</taxon>
    </lineage>
</organism>
<dbReference type="Gene3D" id="3.40.50.2300">
    <property type="match status" value="1"/>
</dbReference>
<protein>
    <submittedName>
        <fullName evidence="3">Arsenate reductase ArsC</fullName>
    </submittedName>
</protein>
<dbReference type="RefSeq" id="WP_149390385.1">
    <property type="nucleotide sequence ID" value="NZ_SMRS01000003.1"/>
</dbReference>
<dbReference type="InterPro" id="IPR023485">
    <property type="entry name" value="Ptyr_pPase"/>
</dbReference>
<dbReference type="GO" id="GO:0046685">
    <property type="term" value="P:response to arsenic-containing substance"/>
    <property type="evidence" value="ECO:0007669"/>
    <property type="project" value="UniProtKB-KW"/>
</dbReference>
<sequence length="136" mass="15276">MSRPSVLFLCTENASRSQMAEVLLRHQAGDLFDVYSAGTQPADEVDPRAIRAIEFFGAEVGQPKPKSIESFAGRTFDFVITLCDKSLQSCQNLAQAKEQLHWNIPDPRAQSGDEGFDKALTELNERIKFFVLVNRR</sequence>
<dbReference type="SUPFAM" id="SSF52788">
    <property type="entry name" value="Phosphotyrosine protein phosphatases I"/>
    <property type="match status" value="1"/>
</dbReference>
<dbReference type="Proteomes" id="UP000325302">
    <property type="component" value="Unassembled WGS sequence"/>
</dbReference>
<proteinExistence type="predicted"/>
<dbReference type="SMART" id="SM00226">
    <property type="entry name" value="LMWPc"/>
    <property type="match status" value="1"/>
</dbReference>
<evidence type="ECO:0000313" key="4">
    <source>
        <dbReference type="Proteomes" id="UP000325302"/>
    </source>
</evidence>
<gene>
    <name evidence="3" type="ORF">E1H14_05165</name>
</gene>
<evidence type="ECO:0000313" key="3">
    <source>
        <dbReference type="EMBL" id="KAA0875377.1"/>
    </source>
</evidence>
<reference evidence="3 4" key="1">
    <citation type="submission" date="2019-03" db="EMBL/GenBank/DDBJ databases">
        <title>Nitrincola sp. nov. isolated from an Indian soda lake.</title>
        <authorList>
            <person name="Joshi A."/>
            <person name="Thite S.V."/>
            <person name="Joseph N."/>
            <person name="Dhotre D."/>
            <person name="Moorthy M."/>
            <person name="Shouche Y.S."/>
        </authorList>
    </citation>
    <scope>NUCLEOTIDE SEQUENCE [LARGE SCALE GENOMIC DNA]</scope>
    <source>
        <strain evidence="3 4">MEB193</strain>
    </source>
</reference>
<comment type="caution">
    <text evidence="3">The sequence shown here is derived from an EMBL/GenBank/DDBJ whole genome shotgun (WGS) entry which is preliminary data.</text>
</comment>
<dbReference type="CDD" id="cd16345">
    <property type="entry name" value="LMWP_ArsC"/>
    <property type="match status" value="1"/>
</dbReference>
<dbReference type="Pfam" id="PF01451">
    <property type="entry name" value="LMWPc"/>
    <property type="match status" value="1"/>
</dbReference>
<dbReference type="PANTHER" id="PTHR43428">
    <property type="entry name" value="ARSENATE REDUCTASE"/>
    <property type="match status" value="1"/>
</dbReference>
<keyword evidence="1" id="KW-0059">Arsenical resistance</keyword>
<evidence type="ECO:0000259" key="2">
    <source>
        <dbReference type="SMART" id="SM00226"/>
    </source>
</evidence>
<dbReference type="EMBL" id="SMRS01000003">
    <property type="protein sequence ID" value="KAA0875377.1"/>
    <property type="molecule type" value="Genomic_DNA"/>
</dbReference>
<dbReference type="AlphaFoldDB" id="A0A5A9W3U6"/>
<dbReference type="OrthoDB" id="9793058at2"/>
<feature type="domain" description="Phosphotyrosine protein phosphatase I" evidence="2">
    <location>
        <begin position="4"/>
        <end position="133"/>
    </location>
</feature>
<accession>A0A5A9W3U6</accession>
<dbReference type="InterPro" id="IPR036196">
    <property type="entry name" value="Ptyr_pPase_sf"/>
</dbReference>
<keyword evidence="4" id="KW-1185">Reference proteome</keyword>
<dbReference type="PANTHER" id="PTHR43428:SF1">
    <property type="entry name" value="ARSENATE REDUCTASE"/>
    <property type="match status" value="1"/>
</dbReference>
<evidence type="ECO:0000256" key="1">
    <source>
        <dbReference type="ARBA" id="ARBA00022849"/>
    </source>
</evidence>
<name>A0A5A9W3U6_9GAMM</name>